<dbReference type="Proteomes" id="UP001596142">
    <property type="component" value="Unassembled WGS sequence"/>
</dbReference>
<evidence type="ECO:0000256" key="3">
    <source>
        <dbReference type="ARBA" id="ARBA00022840"/>
    </source>
</evidence>
<reference evidence="6" key="1">
    <citation type="journal article" date="2019" name="Int. J. Syst. Evol. Microbiol.">
        <title>The Global Catalogue of Microorganisms (GCM) 10K type strain sequencing project: providing services to taxonomists for standard genome sequencing and annotation.</title>
        <authorList>
            <consortium name="The Broad Institute Genomics Platform"/>
            <consortium name="The Broad Institute Genome Sequencing Center for Infectious Disease"/>
            <person name="Wu L."/>
            <person name="Ma J."/>
        </authorList>
    </citation>
    <scope>NUCLEOTIDE SEQUENCE [LARGE SCALE GENOMIC DNA]</scope>
    <source>
        <strain evidence="6">CECT 7184</strain>
    </source>
</reference>
<dbReference type="PANTHER" id="PTHR34698">
    <property type="entry name" value="5-OXOPROLINASE SUBUNIT B"/>
    <property type="match status" value="1"/>
</dbReference>
<name>A0ABW0YMY5_9BACI</name>
<dbReference type="GO" id="GO:0017168">
    <property type="term" value="F:5-oxoprolinase (ATP-hydrolyzing) activity"/>
    <property type="evidence" value="ECO:0007669"/>
    <property type="project" value="UniProtKB-EC"/>
</dbReference>
<dbReference type="SUPFAM" id="SSF160467">
    <property type="entry name" value="PH0987 N-terminal domain-like"/>
    <property type="match status" value="1"/>
</dbReference>
<comment type="caution">
    <text evidence="5">The sequence shown here is derived from an EMBL/GenBank/DDBJ whole genome shotgun (WGS) entry which is preliminary data.</text>
</comment>
<sequence length="253" mass="28647">MSHQVRMLPLGDSAIRMEVGKTISKETNSLIRAYLYLLKETKMVGINEWVPSYTAITFFYDPFLISYEKAAEWLYELSAHLQKVKLPPPVIYDIPTYYGGESGPDLKRVAEINNLSPEEVVSIHSSESYLIYMIGFTPGFPYLGGMSEKIAAPRLSKPRGKVAEGSVGIAGEQTGIYSLESPGGWNIIGRTPIKLFDQHREHPFLVESGNYIRFVPVENEEYEKIKIEVDRRVYQLTTRVMEGTHELSSGFKQ</sequence>
<dbReference type="SUPFAM" id="SSF50891">
    <property type="entry name" value="Cyclophilin-like"/>
    <property type="match status" value="1"/>
</dbReference>
<evidence type="ECO:0000313" key="6">
    <source>
        <dbReference type="Proteomes" id="UP001596142"/>
    </source>
</evidence>
<dbReference type="RefSeq" id="WP_232725367.1">
    <property type="nucleotide sequence ID" value="NZ_JBHSOZ010000008.1"/>
</dbReference>
<evidence type="ECO:0000256" key="1">
    <source>
        <dbReference type="ARBA" id="ARBA00022741"/>
    </source>
</evidence>
<dbReference type="Gene3D" id="2.40.100.10">
    <property type="entry name" value="Cyclophilin-like"/>
    <property type="match status" value="1"/>
</dbReference>
<dbReference type="InterPro" id="IPR003833">
    <property type="entry name" value="CT_C_D"/>
</dbReference>
<keyword evidence="1" id="KW-0547">Nucleotide-binding</keyword>
<keyword evidence="2 5" id="KW-0378">Hydrolase</keyword>
<dbReference type="Gene3D" id="3.30.1360.40">
    <property type="match status" value="1"/>
</dbReference>
<dbReference type="Pfam" id="PF02682">
    <property type="entry name" value="CT_C_D"/>
    <property type="match status" value="1"/>
</dbReference>
<evidence type="ECO:0000256" key="2">
    <source>
        <dbReference type="ARBA" id="ARBA00022801"/>
    </source>
</evidence>
<dbReference type="NCBIfam" id="TIGR00370">
    <property type="entry name" value="5-oxoprolinase subunit PxpB"/>
    <property type="match status" value="1"/>
</dbReference>
<dbReference type="InterPro" id="IPR029000">
    <property type="entry name" value="Cyclophilin-like_dom_sf"/>
</dbReference>
<feature type="domain" description="Carboxyltransferase" evidence="4">
    <location>
        <begin position="5"/>
        <end position="206"/>
    </location>
</feature>
<organism evidence="5 6">
    <name type="scientific">Thalassorhabdus alkalitolerans</name>
    <dbReference type="NCBI Taxonomy" id="2282697"/>
    <lineage>
        <taxon>Bacteria</taxon>
        <taxon>Bacillati</taxon>
        <taxon>Bacillota</taxon>
        <taxon>Bacilli</taxon>
        <taxon>Bacillales</taxon>
        <taxon>Bacillaceae</taxon>
        <taxon>Thalassorhabdus</taxon>
    </lineage>
</organism>
<keyword evidence="3" id="KW-0067">ATP-binding</keyword>
<dbReference type="PANTHER" id="PTHR34698:SF2">
    <property type="entry name" value="5-OXOPROLINASE SUBUNIT B"/>
    <property type="match status" value="1"/>
</dbReference>
<protein>
    <submittedName>
        <fullName evidence="5">5-oxoprolinase subunit PxpB</fullName>
        <ecNumber evidence="5">3.5.2.9</ecNumber>
    </submittedName>
</protein>
<keyword evidence="6" id="KW-1185">Reference proteome</keyword>
<accession>A0ABW0YMY5</accession>
<dbReference type="EMBL" id="JBHSOZ010000008">
    <property type="protein sequence ID" value="MFC5713850.1"/>
    <property type="molecule type" value="Genomic_DNA"/>
</dbReference>
<dbReference type="EC" id="3.5.2.9" evidence="5"/>
<dbReference type="SMART" id="SM00796">
    <property type="entry name" value="AHS1"/>
    <property type="match status" value="1"/>
</dbReference>
<evidence type="ECO:0000313" key="5">
    <source>
        <dbReference type="EMBL" id="MFC5713850.1"/>
    </source>
</evidence>
<dbReference type="InterPro" id="IPR010016">
    <property type="entry name" value="PxpB"/>
</dbReference>
<evidence type="ECO:0000259" key="4">
    <source>
        <dbReference type="SMART" id="SM00796"/>
    </source>
</evidence>
<gene>
    <name evidence="5" type="primary">pxpB</name>
    <name evidence="5" type="ORF">ACFPU1_13840</name>
</gene>
<proteinExistence type="predicted"/>